<dbReference type="AlphaFoldDB" id="A0AAU6WGJ3"/>
<evidence type="ECO:0000313" key="5">
    <source>
        <dbReference type="EMBL" id="XAO47278.1"/>
    </source>
</evidence>
<dbReference type="GO" id="GO:0006654">
    <property type="term" value="P:phosphatidic acid biosynthetic process"/>
    <property type="evidence" value="ECO:0007669"/>
    <property type="project" value="TreeGrafter"/>
</dbReference>
<organism evidence="5 6">
    <name type="scientific">Glutamicibacter ectropisis</name>
    <dbReference type="NCBI Taxonomy" id="3046593"/>
    <lineage>
        <taxon>Bacteria</taxon>
        <taxon>Bacillati</taxon>
        <taxon>Actinomycetota</taxon>
        <taxon>Actinomycetes</taxon>
        <taxon>Micrococcales</taxon>
        <taxon>Micrococcaceae</taxon>
        <taxon>Glutamicibacter</taxon>
    </lineage>
</organism>
<dbReference type="Pfam" id="PF01553">
    <property type="entry name" value="Acyltransferase"/>
    <property type="match status" value="1"/>
</dbReference>
<protein>
    <submittedName>
        <fullName evidence="5">Lysophospholipid acyltransferase family protein</fullName>
    </submittedName>
</protein>
<dbReference type="PANTHER" id="PTHR10434">
    <property type="entry name" value="1-ACYL-SN-GLYCEROL-3-PHOSPHATE ACYLTRANSFERASE"/>
    <property type="match status" value="1"/>
</dbReference>
<dbReference type="RefSeq" id="WP_345474181.1">
    <property type="nucleotide sequence ID" value="NZ_CP125942.1"/>
</dbReference>
<dbReference type="PANTHER" id="PTHR10434:SF55">
    <property type="entry name" value="POSSIBLE ACYLTRANSFERASE"/>
    <property type="match status" value="1"/>
</dbReference>
<dbReference type="Proteomes" id="UP001486888">
    <property type="component" value="Chromosome"/>
</dbReference>
<feature type="region of interest" description="Disordered" evidence="3">
    <location>
        <begin position="226"/>
        <end position="254"/>
    </location>
</feature>
<sequence length="254" mass="27772">MVKILATGESAKTKRVFSVLAGIVRPVMNGLMGKSWKGFENLPQGGYIVCPNHLTEIDPLVVGHAIYSNGRLPRWLAKESLFKPPVLGWVMRASGQVPVSRNSASAGESLKQAQKVLDAGGVIVIYPEGTLTRDPNLWPMIGRTGAARLALQTGAPVVPMAHWGDQELLPRYSKKVYLFPRKHVTVSVGAPVDLDDLRGGPRTRTVLQEATDRIMDAITGLQAELRQEEPPAKRWDPSEHGQAQTGRSFEKPDN</sequence>
<dbReference type="GO" id="GO:0005886">
    <property type="term" value="C:plasma membrane"/>
    <property type="evidence" value="ECO:0007669"/>
    <property type="project" value="TreeGrafter"/>
</dbReference>
<evidence type="ECO:0000256" key="1">
    <source>
        <dbReference type="ARBA" id="ARBA00022679"/>
    </source>
</evidence>
<dbReference type="SUPFAM" id="SSF69593">
    <property type="entry name" value="Glycerol-3-phosphate (1)-acyltransferase"/>
    <property type="match status" value="1"/>
</dbReference>
<evidence type="ECO:0000256" key="3">
    <source>
        <dbReference type="SAM" id="MobiDB-lite"/>
    </source>
</evidence>
<dbReference type="InterPro" id="IPR002123">
    <property type="entry name" value="Plipid/glycerol_acylTrfase"/>
</dbReference>
<evidence type="ECO:0000256" key="2">
    <source>
        <dbReference type="ARBA" id="ARBA00023315"/>
    </source>
</evidence>
<dbReference type="SMART" id="SM00563">
    <property type="entry name" value="PlsC"/>
    <property type="match status" value="1"/>
</dbReference>
<feature type="compositionally biased region" description="Basic and acidic residues" evidence="3">
    <location>
        <begin position="226"/>
        <end position="239"/>
    </location>
</feature>
<evidence type="ECO:0000313" key="6">
    <source>
        <dbReference type="Proteomes" id="UP001486888"/>
    </source>
</evidence>
<evidence type="ECO:0000259" key="4">
    <source>
        <dbReference type="SMART" id="SM00563"/>
    </source>
</evidence>
<dbReference type="GO" id="GO:0003841">
    <property type="term" value="F:1-acylglycerol-3-phosphate O-acyltransferase activity"/>
    <property type="evidence" value="ECO:0007669"/>
    <property type="project" value="TreeGrafter"/>
</dbReference>
<reference evidence="5 6" key="1">
    <citation type="submission" date="2023-05" db="EMBL/GenBank/DDBJ databases">
        <title>Glutamicibacter sp. B1, complete genome.</title>
        <authorList>
            <person name="Long Y.H."/>
            <person name="Fang T."/>
            <person name="Li X.Y."/>
        </authorList>
    </citation>
    <scope>NUCLEOTIDE SEQUENCE [LARGE SCALE GENOMIC DNA]</scope>
    <source>
        <strain evidence="5 6">B1</strain>
    </source>
</reference>
<accession>A0AAU6WGJ3</accession>
<keyword evidence="6" id="KW-1185">Reference proteome</keyword>
<dbReference type="KEGG" id="gey:QMQ05_07100"/>
<gene>
    <name evidence="5" type="ORF">QMQ05_07100</name>
</gene>
<keyword evidence="1" id="KW-0808">Transferase</keyword>
<keyword evidence="2 5" id="KW-0012">Acyltransferase</keyword>
<feature type="domain" description="Phospholipid/glycerol acyltransferase" evidence="4">
    <location>
        <begin position="47"/>
        <end position="165"/>
    </location>
</feature>
<proteinExistence type="predicted"/>
<dbReference type="CDD" id="cd07989">
    <property type="entry name" value="LPLAT_AGPAT-like"/>
    <property type="match status" value="1"/>
</dbReference>
<dbReference type="EMBL" id="CP125942">
    <property type="protein sequence ID" value="XAO47278.1"/>
    <property type="molecule type" value="Genomic_DNA"/>
</dbReference>
<name>A0AAU6WGJ3_9MICC</name>